<proteinExistence type="predicted"/>
<feature type="chain" id="PRO_5006391699" evidence="2">
    <location>
        <begin position="23"/>
        <end position="649"/>
    </location>
</feature>
<dbReference type="PANTHER" id="PTHR22901:SF0">
    <property type="entry name" value="SIALATE O-ACETYLESTERASE"/>
    <property type="match status" value="1"/>
</dbReference>
<reference evidence="4 5" key="1">
    <citation type="submission" date="2015-10" db="EMBL/GenBank/DDBJ databases">
        <title>Genome sequencing and analysis of members of genus Stenotrophomonas.</title>
        <authorList>
            <person name="Patil P.P."/>
            <person name="Midha S."/>
            <person name="Patil P.B."/>
        </authorList>
    </citation>
    <scope>NUCLEOTIDE SEQUENCE [LARGE SCALE GENOMIC DNA]</scope>
    <source>
        <strain evidence="4 5">JCM 16536</strain>
    </source>
</reference>
<dbReference type="SUPFAM" id="SSF52266">
    <property type="entry name" value="SGNH hydrolase"/>
    <property type="match status" value="1"/>
</dbReference>
<keyword evidence="1" id="KW-0378">Hydrolase</keyword>
<organism evidence="4 5">
    <name type="scientific">Stenotrophomonas panacihumi</name>
    <dbReference type="NCBI Taxonomy" id="676599"/>
    <lineage>
        <taxon>Bacteria</taxon>
        <taxon>Pseudomonadati</taxon>
        <taxon>Pseudomonadota</taxon>
        <taxon>Gammaproteobacteria</taxon>
        <taxon>Lysobacterales</taxon>
        <taxon>Lysobacteraceae</taxon>
        <taxon>Stenotrophomonas</taxon>
    </lineage>
</organism>
<dbReference type="GO" id="GO:0001681">
    <property type="term" value="F:sialate O-acetylesterase activity"/>
    <property type="evidence" value="ECO:0007669"/>
    <property type="project" value="InterPro"/>
</dbReference>
<name>A0A0R0B219_9GAMM</name>
<feature type="signal peptide" evidence="2">
    <location>
        <begin position="1"/>
        <end position="22"/>
    </location>
</feature>
<dbReference type="InterPro" id="IPR039329">
    <property type="entry name" value="SIAE"/>
</dbReference>
<dbReference type="PANTHER" id="PTHR22901">
    <property type="entry name" value="SIALATE O-ACETYLESTERASE"/>
    <property type="match status" value="1"/>
</dbReference>
<feature type="domain" description="Sialate O-acetylesterase" evidence="3">
    <location>
        <begin position="410"/>
        <end position="538"/>
    </location>
</feature>
<evidence type="ECO:0000313" key="5">
    <source>
        <dbReference type="Proteomes" id="UP000051802"/>
    </source>
</evidence>
<evidence type="ECO:0000256" key="1">
    <source>
        <dbReference type="ARBA" id="ARBA00022801"/>
    </source>
</evidence>
<evidence type="ECO:0000313" key="4">
    <source>
        <dbReference type="EMBL" id="KRG47879.1"/>
    </source>
</evidence>
<accession>A0A0R0B219</accession>
<evidence type="ECO:0000259" key="3">
    <source>
        <dbReference type="Pfam" id="PF03629"/>
    </source>
</evidence>
<comment type="caution">
    <text evidence="4">The sequence shown here is derived from an EMBL/GenBank/DDBJ whole genome shotgun (WGS) entry which is preliminary data.</text>
</comment>
<dbReference type="GO" id="GO:0005975">
    <property type="term" value="P:carbohydrate metabolic process"/>
    <property type="evidence" value="ECO:0007669"/>
    <property type="project" value="TreeGrafter"/>
</dbReference>
<sequence>MLMKPMSRVLMSLALLPLPLMAAPLQFDSLFGEHAVLQRDQPLQVRGQGTPGAQVDVQLGAQHAIAKVRGDGRWVATLPAQSAGGPFVLSARSGGEGVQARDILLGDVWLCSGQSNMELQVHRTLDSRSELLNARHDDIRVLTVKQESSPVPRASFATAPQWQRADTDSVRDFSAACYYFARELQQTVNVPMGLINASWGGSRIQAWLGAGVLGKAGLYADEEAVLARYAKDPAQAAAQWGRIWQDWWRQQPGIAAQDAPWDPKLPAQGEWAAAPAALGAWEHWGVPELAAFDGLVWFRAEVELTAEQAKQARTLAIGSADEIDMTWANGRAVGSSNGGEPRQYALPPGTLQAGRNLVTVAVLDTYRDGGLIGPADAQAILLADGSRVPLGRWQYRAMPRAFASPPRAPWQSATGLSTLYNGMIAPLGDFGLRGALWYQGESNTFEPELYGRLLRLYRQDLRRQFGAQLPLLIVQLAGYGAPSTQPAESGSAALRDQQRRVAAEDPRSGLAVAVDIGERTDIHPANKQELGRRLARAARHVVYGEALAPSGPVAVSATREGAAVVLGFDQIENGLVAYSAARPIGFELCGAAAGSCRYADARIDGARVVLDVPDGFASARVRYCWADSPVCTLYDGNGLPAGPFEIPVH</sequence>
<dbReference type="AlphaFoldDB" id="A0A0R0B219"/>
<dbReference type="InterPro" id="IPR036514">
    <property type="entry name" value="SGNH_hydro_sf"/>
</dbReference>
<protein>
    <submittedName>
        <fullName evidence="4">9-O-acetylesterase</fullName>
    </submittedName>
</protein>
<dbReference type="Proteomes" id="UP000051802">
    <property type="component" value="Unassembled WGS sequence"/>
</dbReference>
<evidence type="ECO:0000256" key="2">
    <source>
        <dbReference type="SAM" id="SignalP"/>
    </source>
</evidence>
<dbReference type="InterPro" id="IPR005181">
    <property type="entry name" value="SASA"/>
</dbReference>
<dbReference type="EMBL" id="LLXU01000024">
    <property type="protein sequence ID" value="KRG47879.1"/>
    <property type="molecule type" value="Genomic_DNA"/>
</dbReference>
<keyword evidence="2" id="KW-0732">Signal</keyword>
<gene>
    <name evidence="4" type="ORF">ARC20_02880</name>
</gene>
<feature type="domain" description="Sialate O-acetylesterase" evidence="3">
    <location>
        <begin position="107"/>
        <end position="209"/>
    </location>
</feature>
<dbReference type="Pfam" id="PF03629">
    <property type="entry name" value="SASA"/>
    <property type="match status" value="2"/>
</dbReference>
<keyword evidence="5" id="KW-1185">Reference proteome</keyword>
<dbReference type="InterPro" id="IPR008979">
    <property type="entry name" value="Galactose-bd-like_sf"/>
</dbReference>
<dbReference type="SUPFAM" id="SSF49785">
    <property type="entry name" value="Galactose-binding domain-like"/>
    <property type="match status" value="1"/>
</dbReference>
<dbReference type="STRING" id="676599.ARC20_02880"/>
<dbReference type="Gene3D" id="3.40.50.1110">
    <property type="entry name" value="SGNH hydrolase"/>
    <property type="match status" value="2"/>
</dbReference>